<evidence type="ECO:0000313" key="2">
    <source>
        <dbReference type="Proteomes" id="UP000775547"/>
    </source>
</evidence>
<reference evidence="1" key="1">
    <citation type="submission" date="2020-07" db="EMBL/GenBank/DDBJ databases">
        <authorList>
            <person name="Nieuwenhuis M."/>
            <person name="Van De Peppel L.J.J."/>
        </authorList>
    </citation>
    <scope>NUCLEOTIDE SEQUENCE</scope>
    <source>
        <strain evidence="1">AP01</strain>
        <tissue evidence="1">Mycelium</tissue>
    </source>
</reference>
<name>A0A9P7K6J7_9AGAR</name>
<gene>
    <name evidence="1" type="ORF">DXG03_009701</name>
</gene>
<dbReference type="Gene3D" id="3.80.10.10">
    <property type="entry name" value="Ribonuclease Inhibitor"/>
    <property type="match status" value="1"/>
</dbReference>
<accession>A0A9P7K6J7</accession>
<keyword evidence="2" id="KW-1185">Reference proteome</keyword>
<dbReference type="Proteomes" id="UP000775547">
    <property type="component" value="Unassembled WGS sequence"/>
</dbReference>
<sequence>MAGMWFTNAKSLPISFSLKCDHRRRDHVKAFSSGALDSLFPFLPHLSELQLVAIDIDILITFFQLPRGTLSSLESLHVVTWAFEVKKITSTEVFCSVLLLRRAILAIGRPVKYWLAEDFTFPWGQITHLQLEYCGPINPIEWFAVFSQCSQLQHGIFRLRKKYAEPFPTIPHVTFASLETFTIECDGSLGRLEMFSFPALRHLTIIGTDDKPMDEFLESFSPHLLHSLILVKADFSITAFLQFLGGCDILETLCIESPWLEVFHPLRHGRSTVPAPLLPNLKLFEVCVLASQRIYFSSAEDDDEDNWEFMHPNKLAELLRWWYESPSPPLRRASLYYVYGYHNGGGRYKLVADSQEAQIERTLAFISRLMSLLEDCLFDEIARPSGLVLKPRVLHEFRDNGYHERHPLTYSRMNAFNNSMY</sequence>
<proteinExistence type="predicted"/>
<reference evidence="1" key="2">
    <citation type="submission" date="2021-10" db="EMBL/GenBank/DDBJ databases">
        <title>Phylogenomics reveals ancestral predisposition of the termite-cultivated fungus Termitomyces towards a domesticated lifestyle.</title>
        <authorList>
            <person name="Auxier B."/>
            <person name="Grum-Grzhimaylo A."/>
            <person name="Cardenas M.E."/>
            <person name="Lodge J.D."/>
            <person name="Laessoe T."/>
            <person name="Pedersen O."/>
            <person name="Smith M.E."/>
            <person name="Kuyper T.W."/>
            <person name="Franco-Molano E.A."/>
            <person name="Baroni T.J."/>
            <person name="Aanen D.K."/>
        </authorList>
    </citation>
    <scope>NUCLEOTIDE SEQUENCE</scope>
    <source>
        <strain evidence="1">AP01</strain>
        <tissue evidence="1">Mycelium</tissue>
    </source>
</reference>
<dbReference type="AlphaFoldDB" id="A0A9P7K6J7"/>
<organism evidence="1 2">
    <name type="scientific">Asterophora parasitica</name>
    <dbReference type="NCBI Taxonomy" id="117018"/>
    <lineage>
        <taxon>Eukaryota</taxon>
        <taxon>Fungi</taxon>
        <taxon>Dikarya</taxon>
        <taxon>Basidiomycota</taxon>
        <taxon>Agaricomycotina</taxon>
        <taxon>Agaricomycetes</taxon>
        <taxon>Agaricomycetidae</taxon>
        <taxon>Agaricales</taxon>
        <taxon>Tricholomatineae</taxon>
        <taxon>Lyophyllaceae</taxon>
        <taxon>Asterophora</taxon>
    </lineage>
</organism>
<protein>
    <submittedName>
        <fullName evidence="1">Uncharacterized protein</fullName>
    </submittedName>
</protein>
<dbReference type="SUPFAM" id="SSF52047">
    <property type="entry name" value="RNI-like"/>
    <property type="match status" value="1"/>
</dbReference>
<comment type="caution">
    <text evidence="1">The sequence shown here is derived from an EMBL/GenBank/DDBJ whole genome shotgun (WGS) entry which is preliminary data.</text>
</comment>
<dbReference type="EMBL" id="JABCKV010000973">
    <property type="protein sequence ID" value="KAG5640241.1"/>
    <property type="molecule type" value="Genomic_DNA"/>
</dbReference>
<dbReference type="InterPro" id="IPR032675">
    <property type="entry name" value="LRR_dom_sf"/>
</dbReference>
<evidence type="ECO:0000313" key="1">
    <source>
        <dbReference type="EMBL" id="KAG5640241.1"/>
    </source>
</evidence>